<evidence type="ECO:0008006" key="4">
    <source>
        <dbReference type="Google" id="ProtNLM"/>
    </source>
</evidence>
<feature type="transmembrane region" description="Helical" evidence="1">
    <location>
        <begin position="186"/>
        <end position="202"/>
    </location>
</feature>
<name>A0A7K1UH09_9MICC</name>
<feature type="transmembrane region" description="Helical" evidence="1">
    <location>
        <begin position="85"/>
        <end position="111"/>
    </location>
</feature>
<reference evidence="2 3" key="1">
    <citation type="submission" date="2019-12" db="EMBL/GenBank/DDBJ databases">
        <title>Nesterenkonia muleiensis sp. nov., a novel actinobacterium isolated from sap of Populus euphratica.</title>
        <authorList>
            <person name="Wang R."/>
        </authorList>
    </citation>
    <scope>NUCLEOTIDE SEQUENCE [LARGE SCALE GENOMIC DNA]</scope>
    <source>
        <strain evidence="2 3">F10</strain>
    </source>
</reference>
<keyword evidence="1" id="KW-0472">Membrane</keyword>
<keyword evidence="1" id="KW-1133">Transmembrane helix</keyword>
<evidence type="ECO:0000313" key="3">
    <source>
        <dbReference type="Proteomes" id="UP000460157"/>
    </source>
</evidence>
<feature type="transmembrane region" description="Helical" evidence="1">
    <location>
        <begin position="12"/>
        <end position="32"/>
    </location>
</feature>
<dbReference type="OrthoDB" id="8224664at2"/>
<evidence type="ECO:0000313" key="2">
    <source>
        <dbReference type="EMBL" id="MVT25767.1"/>
    </source>
</evidence>
<dbReference type="EMBL" id="WRPM01000032">
    <property type="protein sequence ID" value="MVT25767.1"/>
    <property type="molecule type" value="Genomic_DNA"/>
</dbReference>
<accession>A0A7K1UH09</accession>
<gene>
    <name evidence="2" type="ORF">GNZ21_05230</name>
</gene>
<proteinExistence type="predicted"/>
<sequence>MARDSHSQRRVSPLTFTLMGLSGAAFAAFPLLRPWGDKAGSPEAQAAAFADSLWVFSHLSGMVGWALLATAAVVSAGLAIRTKALLVLGVAALLPYYGAETFALHVLGRAALRREDLSLMEFEAVIRGEPVAVVLFGLGLIVAAIGAILVAVDTWRAGHLRWSGIPLAVLIALYLPQFFAAGGARIVHGLLLGVACLLWAMASQRTPVEVTSAAQP</sequence>
<feature type="transmembrane region" description="Helical" evidence="1">
    <location>
        <begin position="164"/>
        <end position="180"/>
    </location>
</feature>
<keyword evidence="3" id="KW-1185">Reference proteome</keyword>
<protein>
    <recommendedName>
        <fullName evidence="4">DUF4386 family protein</fullName>
    </recommendedName>
</protein>
<comment type="caution">
    <text evidence="2">The sequence shown here is derived from an EMBL/GenBank/DDBJ whole genome shotgun (WGS) entry which is preliminary data.</text>
</comment>
<feature type="transmembrane region" description="Helical" evidence="1">
    <location>
        <begin position="52"/>
        <end position="78"/>
    </location>
</feature>
<dbReference type="AlphaFoldDB" id="A0A7K1UH09"/>
<dbReference type="Proteomes" id="UP000460157">
    <property type="component" value="Unassembled WGS sequence"/>
</dbReference>
<keyword evidence="1" id="KW-0812">Transmembrane</keyword>
<evidence type="ECO:0000256" key="1">
    <source>
        <dbReference type="SAM" id="Phobius"/>
    </source>
</evidence>
<organism evidence="2 3">
    <name type="scientific">Nesterenkonia alkaliphila</name>
    <dbReference type="NCBI Taxonomy" id="1463631"/>
    <lineage>
        <taxon>Bacteria</taxon>
        <taxon>Bacillati</taxon>
        <taxon>Actinomycetota</taxon>
        <taxon>Actinomycetes</taxon>
        <taxon>Micrococcales</taxon>
        <taxon>Micrococcaceae</taxon>
        <taxon>Nesterenkonia</taxon>
    </lineage>
</organism>
<feature type="transmembrane region" description="Helical" evidence="1">
    <location>
        <begin position="131"/>
        <end position="152"/>
    </location>
</feature>
<dbReference type="RefSeq" id="WP_157322029.1">
    <property type="nucleotide sequence ID" value="NZ_BMFX01000019.1"/>
</dbReference>